<dbReference type="AlphaFoldDB" id="A0A176ZFZ5"/>
<feature type="signal peptide" evidence="1">
    <location>
        <begin position="1"/>
        <end position="19"/>
    </location>
</feature>
<name>A0A176ZFZ5_9BRAD</name>
<dbReference type="RefSeq" id="WP_035684349.1">
    <property type="nucleotide sequence ID" value="NZ_LSEF01000033.1"/>
</dbReference>
<protein>
    <recommendedName>
        <fullName evidence="4">DUF2380 domain-containing protein</fullName>
    </recommendedName>
</protein>
<feature type="chain" id="PRO_5008055880" description="DUF2380 domain-containing protein" evidence="1">
    <location>
        <begin position="20"/>
        <end position="167"/>
    </location>
</feature>
<evidence type="ECO:0008006" key="4">
    <source>
        <dbReference type="Google" id="ProtNLM"/>
    </source>
</evidence>
<dbReference type="EMBL" id="LSEF01000033">
    <property type="protein sequence ID" value="OAF18686.1"/>
    <property type="molecule type" value="Genomic_DNA"/>
</dbReference>
<comment type="caution">
    <text evidence="2">The sequence shown here is derived from an EMBL/GenBank/DDBJ whole genome shotgun (WGS) entry which is preliminary data.</text>
</comment>
<organism evidence="2 3">
    <name type="scientific">Bradyrhizobium neotropicale</name>
    <dbReference type="NCBI Taxonomy" id="1497615"/>
    <lineage>
        <taxon>Bacteria</taxon>
        <taxon>Pseudomonadati</taxon>
        <taxon>Pseudomonadota</taxon>
        <taxon>Alphaproteobacteria</taxon>
        <taxon>Hyphomicrobiales</taxon>
        <taxon>Nitrobacteraceae</taxon>
        <taxon>Bradyrhizobium</taxon>
    </lineage>
</organism>
<sequence>MRALSSIVVLLLLGSVAFADPPKLAVFDFELLDTSLPGEFYGSKPEQERLGRISEQLRKELAESGRFQLLDIAPVRDAAHRSNLQACGGCDVELAGKLGADLEITGLVQKVSNLIINLNIYLRDVKTGSLITVASADMRGNTDESWTRAMSYLIRNRLLAPNYGKPE</sequence>
<dbReference type="InterPro" id="IPR021698">
    <property type="entry name" value="DUF3280"/>
</dbReference>
<evidence type="ECO:0000313" key="3">
    <source>
        <dbReference type="Proteomes" id="UP000077173"/>
    </source>
</evidence>
<reference evidence="2 3" key="1">
    <citation type="submission" date="2016-02" db="EMBL/GenBank/DDBJ databases">
        <title>Draft genome sequence of the strain BR 10247T Bradyrhizobium neotropicale isolated from nodules of Centrolobium paraense.</title>
        <authorList>
            <person name="Simoes-Araujo J.L."/>
            <person name="Barauna A.C."/>
            <person name="Silva K."/>
            <person name="Zilli J.E."/>
        </authorList>
    </citation>
    <scope>NUCLEOTIDE SEQUENCE [LARGE SCALE GENOMIC DNA]</scope>
    <source>
        <strain evidence="2 3">BR 10247</strain>
    </source>
</reference>
<accession>A0A176ZFZ5</accession>
<dbReference type="GeneID" id="32587863"/>
<proteinExistence type="predicted"/>
<keyword evidence="1" id="KW-0732">Signal</keyword>
<keyword evidence="3" id="KW-1185">Reference proteome</keyword>
<gene>
    <name evidence="2" type="ORF">AXW67_03170</name>
</gene>
<dbReference type="Pfam" id="PF11684">
    <property type="entry name" value="DUF3280"/>
    <property type="match status" value="1"/>
</dbReference>
<evidence type="ECO:0000313" key="2">
    <source>
        <dbReference type="EMBL" id="OAF18686.1"/>
    </source>
</evidence>
<evidence type="ECO:0000256" key="1">
    <source>
        <dbReference type="SAM" id="SignalP"/>
    </source>
</evidence>
<dbReference type="SUPFAM" id="SSF52964">
    <property type="entry name" value="TolB, N-terminal domain"/>
    <property type="match status" value="1"/>
</dbReference>
<dbReference type="Proteomes" id="UP000077173">
    <property type="component" value="Unassembled WGS sequence"/>
</dbReference>
<dbReference type="Gene3D" id="3.40.50.10070">
    <property type="entry name" value="TolB, N-terminal domain"/>
    <property type="match status" value="1"/>
</dbReference>